<organism evidence="13 14">
    <name type="scientific">Paenochrobactrum gallinarii</name>
    <dbReference type="NCBI Taxonomy" id="643673"/>
    <lineage>
        <taxon>Bacteria</taxon>
        <taxon>Pseudomonadati</taxon>
        <taxon>Pseudomonadota</taxon>
        <taxon>Alphaproteobacteria</taxon>
        <taxon>Hyphomicrobiales</taxon>
        <taxon>Brucellaceae</taxon>
        <taxon>Paenochrobactrum</taxon>
    </lineage>
</organism>
<dbReference type="InterPro" id="IPR003593">
    <property type="entry name" value="AAA+_ATPase"/>
</dbReference>
<dbReference type="GO" id="GO:0015421">
    <property type="term" value="F:ABC-type oligopeptide transporter activity"/>
    <property type="evidence" value="ECO:0007669"/>
    <property type="project" value="TreeGrafter"/>
</dbReference>
<dbReference type="PANTHER" id="PTHR43394:SF1">
    <property type="entry name" value="ATP-BINDING CASSETTE SUB-FAMILY B MEMBER 10, MITOCHONDRIAL"/>
    <property type="match status" value="1"/>
</dbReference>
<comment type="subcellular location">
    <subcellularLocation>
        <location evidence="1">Cell inner membrane</location>
    </subcellularLocation>
    <subcellularLocation>
        <location evidence="2">Cell membrane</location>
        <topology evidence="2">Multi-pass membrane protein</topology>
    </subcellularLocation>
</comment>
<dbReference type="Pfam" id="PF00005">
    <property type="entry name" value="ABC_tran"/>
    <property type="match status" value="1"/>
</dbReference>
<feature type="transmembrane region" description="Helical" evidence="10">
    <location>
        <begin position="303"/>
        <end position="324"/>
    </location>
</feature>
<keyword evidence="4" id="KW-0813">Transport</keyword>
<evidence type="ECO:0000256" key="10">
    <source>
        <dbReference type="SAM" id="Phobius"/>
    </source>
</evidence>
<dbReference type="GO" id="GO:0016887">
    <property type="term" value="F:ATP hydrolysis activity"/>
    <property type="evidence" value="ECO:0007669"/>
    <property type="project" value="InterPro"/>
</dbReference>
<feature type="domain" description="ABC transmembrane type-1" evidence="12">
    <location>
        <begin position="54"/>
        <end position="336"/>
    </location>
</feature>
<keyword evidence="8 10" id="KW-1133">Transmembrane helix</keyword>
<name>A0A841M2W4_9HYPH</name>
<evidence type="ECO:0000256" key="5">
    <source>
        <dbReference type="ARBA" id="ARBA00022692"/>
    </source>
</evidence>
<comment type="similarity">
    <text evidence="3">Belongs to the ABC transporter superfamily.</text>
</comment>
<dbReference type="InterPro" id="IPR003439">
    <property type="entry name" value="ABC_transporter-like_ATP-bd"/>
</dbReference>
<evidence type="ECO:0000256" key="6">
    <source>
        <dbReference type="ARBA" id="ARBA00022741"/>
    </source>
</evidence>
<keyword evidence="14" id="KW-1185">Reference proteome</keyword>
<feature type="transmembrane region" description="Helical" evidence="10">
    <location>
        <begin position="42"/>
        <end position="64"/>
    </location>
</feature>
<dbReference type="SMART" id="SM00382">
    <property type="entry name" value="AAA"/>
    <property type="match status" value="1"/>
</dbReference>
<dbReference type="EMBL" id="JACIIU010000001">
    <property type="protein sequence ID" value="MBB6259934.1"/>
    <property type="molecule type" value="Genomic_DNA"/>
</dbReference>
<dbReference type="Proteomes" id="UP000555393">
    <property type="component" value="Unassembled WGS sequence"/>
</dbReference>
<keyword evidence="7 13" id="KW-0067">ATP-binding</keyword>
<dbReference type="GO" id="GO:0005886">
    <property type="term" value="C:plasma membrane"/>
    <property type="evidence" value="ECO:0007669"/>
    <property type="project" value="UniProtKB-SubCell"/>
</dbReference>
<comment type="caution">
    <text evidence="13">The sequence shown here is derived from an EMBL/GenBank/DDBJ whole genome shotgun (WGS) entry which is preliminary data.</text>
</comment>
<evidence type="ECO:0000256" key="7">
    <source>
        <dbReference type="ARBA" id="ARBA00022840"/>
    </source>
</evidence>
<evidence type="ECO:0000256" key="2">
    <source>
        <dbReference type="ARBA" id="ARBA00004651"/>
    </source>
</evidence>
<keyword evidence="5 10" id="KW-0812">Transmembrane</keyword>
<evidence type="ECO:0000256" key="4">
    <source>
        <dbReference type="ARBA" id="ARBA00022448"/>
    </source>
</evidence>
<evidence type="ECO:0000256" key="9">
    <source>
        <dbReference type="ARBA" id="ARBA00023136"/>
    </source>
</evidence>
<feature type="domain" description="ABC transporter" evidence="11">
    <location>
        <begin position="370"/>
        <end position="609"/>
    </location>
</feature>
<dbReference type="SUPFAM" id="SSF90123">
    <property type="entry name" value="ABC transporter transmembrane region"/>
    <property type="match status" value="1"/>
</dbReference>
<proteinExistence type="inferred from homology"/>
<dbReference type="PANTHER" id="PTHR43394">
    <property type="entry name" value="ATP-DEPENDENT PERMEASE MDL1, MITOCHONDRIAL"/>
    <property type="match status" value="1"/>
</dbReference>
<evidence type="ECO:0000256" key="1">
    <source>
        <dbReference type="ARBA" id="ARBA00004533"/>
    </source>
</evidence>
<dbReference type="InterPro" id="IPR011527">
    <property type="entry name" value="ABC1_TM_dom"/>
</dbReference>
<dbReference type="PROSITE" id="PS50893">
    <property type="entry name" value="ABC_TRANSPORTER_2"/>
    <property type="match status" value="1"/>
</dbReference>
<dbReference type="RefSeq" id="WP_184219325.1">
    <property type="nucleotide sequence ID" value="NZ_JACIIU010000001.1"/>
</dbReference>
<keyword evidence="9 10" id="KW-0472">Membrane</keyword>
<gene>
    <name evidence="13" type="ORF">FHS77_000442</name>
</gene>
<feature type="transmembrane region" description="Helical" evidence="10">
    <location>
        <begin position="84"/>
        <end position="107"/>
    </location>
</feature>
<accession>A0A841M2W4</accession>
<dbReference type="Gene3D" id="1.20.1560.10">
    <property type="entry name" value="ABC transporter type 1, transmembrane domain"/>
    <property type="match status" value="1"/>
</dbReference>
<evidence type="ECO:0000256" key="3">
    <source>
        <dbReference type="ARBA" id="ARBA00005417"/>
    </source>
</evidence>
<dbReference type="Pfam" id="PF00664">
    <property type="entry name" value="ABC_membrane"/>
    <property type="match status" value="1"/>
</dbReference>
<feature type="transmembrane region" description="Helical" evidence="10">
    <location>
        <begin position="279"/>
        <end position="297"/>
    </location>
</feature>
<dbReference type="InterPro" id="IPR017871">
    <property type="entry name" value="ABC_transporter-like_CS"/>
</dbReference>
<dbReference type="InterPro" id="IPR027417">
    <property type="entry name" value="P-loop_NTPase"/>
</dbReference>
<protein>
    <submittedName>
        <fullName evidence="13">ATP-binding cassette subfamily B multidrug efflux pump</fullName>
    </submittedName>
</protein>
<dbReference type="FunFam" id="3.40.50.300:FF:000287">
    <property type="entry name" value="Multidrug ABC transporter ATP-binding protein"/>
    <property type="match status" value="1"/>
</dbReference>
<feature type="transmembrane region" description="Helical" evidence="10">
    <location>
        <begin position="194"/>
        <end position="213"/>
    </location>
</feature>
<dbReference type="Gene3D" id="3.40.50.300">
    <property type="entry name" value="P-loop containing nucleotide triphosphate hydrolases"/>
    <property type="match status" value="1"/>
</dbReference>
<dbReference type="PROSITE" id="PS00211">
    <property type="entry name" value="ABC_TRANSPORTER_1"/>
    <property type="match status" value="1"/>
</dbReference>
<evidence type="ECO:0000259" key="11">
    <source>
        <dbReference type="PROSITE" id="PS50893"/>
    </source>
</evidence>
<keyword evidence="6" id="KW-0547">Nucleotide-binding</keyword>
<dbReference type="PROSITE" id="PS50929">
    <property type="entry name" value="ABC_TM1F"/>
    <property type="match status" value="1"/>
</dbReference>
<dbReference type="SUPFAM" id="SSF52540">
    <property type="entry name" value="P-loop containing nucleoside triphosphate hydrolases"/>
    <property type="match status" value="1"/>
</dbReference>
<evidence type="ECO:0000256" key="8">
    <source>
        <dbReference type="ARBA" id="ARBA00022989"/>
    </source>
</evidence>
<sequence>MNAVYRWFERWVDPFREPDRLRPPSTTLAFLWHYAVQAKWPLLVSLIFGGLLPLVEAGLFYFTGRLVDILDQAGQTGGERSWAALWQMAGAEILFMLVTVVLIRLLVTAINTMLEGQTMSPGFYNMIRWQANSYVLRQSYAFFQNDFAGRIATKVWQAGQAAGDLIESFIQVVWFMAIYSATTLFLVGRLDWRLAAAVIIWIVAFGFIARTYLPRVRKYAEGSAEAGSMINGRIVDSYSNIQTIKLNTIDDDERYLKKGFEQYLASLWPFMRALSSVRILLTGLSGLMIVTVAAIAIDLWTKNLISVGEVAFTLGLVLRLNMLLGRLMMQLNGMLRQLGLIENSMRLVSEPLGLEDRINAKPLQITKAKIEIRDVTFHYGKDAGVLDRINLTIEGGERVGLVGHSGAGKTTLINLLLRLYDVEKGAILVDGQDVRDVTQNSLRQAFAVVSQETALLHRSLRDNIMLARNDASEADLLKATRQAEADRFIEVLEDFQGRKAFDAYVGERGVKLSGGQRQRIAIARAILKQAPILILDEATSALDSEVEASIQENLMELMEGKTVIAIAHRLSTIAQLDRLVVMDKGRIVEEGTHQQLLALGGIYAGLWARQSGGFLGGTQPEQ</sequence>
<evidence type="ECO:0000313" key="13">
    <source>
        <dbReference type="EMBL" id="MBB6259934.1"/>
    </source>
</evidence>
<dbReference type="InterPro" id="IPR039421">
    <property type="entry name" value="Type_1_exporter"/>
</dbReference>
<dbReference type="GO" id="GO:0005524">
    <property type="term" value="F:ATP binding"/>
    <property type="evidence" value="ECO:0007669"/>
    <property type="project" value="UniProtKB-KW"/>
</dbReference>
<reference evidence="13 14" key="1">
    <citation type="submission" date="2020-08" db="EMBL/GenBank/DDBJ databases">
        <title>Genomic Encyclopedia of Type Strains, Phase IV (KMG-IV): sequencing the most valuable type-strain genomes for metagenomic binning, comparative biology and taxonomic classification.</title>
        <authorList>
            <person name="Goeker M."/>
        </authorList>
    </citation>
    <scope>NUCLEOTIDE SEQUENCE [LARGE SCALE GENOMIC DNA]</scope>
    <source>
        <strain evidence="13 14">DSM 22336</strain>
    </source>
</reference>
<feature type="transmembrane region" description="Helical" evidence="10">
    <location>
        <begin position="169"/>
        <end position="188"/>
    </location>
</feature>
<dbReference type="AlphaFoldDB" id="A0A841M2W4"/>
<dbReference type="InterPro" id="IPR036640">
    <property type="entry name" value="ABC1_TM_sf"/>
</dbReference>
<evidence type="ECO:0000313" key="14">
    <source>
        <dbReference type="Proteomes" id="UP000555393"/>
    </source>
</evidence>
<evidence type="ECO:0000259" key="12">
    <source>
        <dbReference type="PROSITE" id="PS50929"/>
    </source>
</evidence>